<name>A0ABD2NVZ9_9CUCU</name>
<comment type="caution">
    <text evidence="2">The sequence shown here is derived from an EMBL/GenBank/DDBJ whole genome shotgun (WGS) entry which is preliminary data.</text>
</comment>
<keyword evidence="1" id="KW-1133">Transmembrane helix</keyword>
<feature type="transmembrane region" description="Helical" evidence="1">
    <location>
        <begin position="29"/>
        <end position="50"/>
    </location>
</feature>
<proteinExistence type="predicted"/>
<protein>
    <submittedName>
        <fullName evidence="2">Uncharacterized protein</fullName>
    </submittedName>
</protein>
<dbReference type="EMBL" id="JABFTP020000144">
    <property type="protein sequence ID" value="KAL3282551.1"/>
    <property type="molecule type" value="Genomic_DNA"/>
</dbReference>
<gene>
    <name evidence="2" type="ORF">HHI36_005731</name>
</gene>
<accession>A0ABD2NVZ9</accession>
<evidence type="ECO:0000313" key="2">
    <source>
        <dbReference type="EMBL" id="KAL3282551.1"/>
    </source>
</evidence>
<evidence type="ECO:0000313" key="3">
    <source>
        <dbReference type="Proteomes" id="UP001516400"/>
    </source>
</evidence>
<reference evidence="2 3" key="1">
    <citation type="journal article" date="2021" name="BMC Biol.">
        <title>Horizontally acquired antibacterial genes associated with adaptive radiation of ladybird beetles.</title>
        <authorList>
            <person name="Li H.S."/>
            <person name="Tang X.F."/>
            <person name="Huang Y.H."/>
            <person name="Xu Z.Y."/>
            <person name="Chen M.L."/>
            <person name="Du X.Y."/>
            <person name="Qiu B.Y."/>
            <person name="Chen P.T."/>
            <person name="Zhang W."/>
            <person name="Slipinski A."/>
            <person name="Escalona H.E."/>
            <person name="Waterhouse R.M."/>
            <person name="Zwick A."/>
            <person name="Pang H."/>
        </authorList>
    </citation>
    <scope>NUCLEOTIDE SEQUENCE [LARGE SCALE GENOMIC DNA]</scope>
    <source>
        <strain evidence="2">SYSU2018</strain>
    </source>
</reference>
<sequence>MSLIISIAIIGALSKSALIRNLQRVTPPILIYLLPLNLMLQIALSVHLLLGNFPVKKIQVPATDRSSLRMCLTRASLKSKYHFLNLYKSTHADKVRDVAFQRRASDIIGEILQNGTSADLAIVHRG</sequence>
<dbReference type="Proteomes" id="UP001516400">
    <property type="component" value="Unassembled WGS sequence"/>
</dbReference>
<evidence type="ECO:0000256" key="1">
    <source>
        <dbReference type="SAM" id="Phobius"/>
    </source>
</evidence>
<dbReference type="AlphaFoldDB" id="A0ABD2NVZ9"/>
<keyword evidence="3" id="KW-1185">Reference proteome</keyword>
<keyword evidence="1" id="KW-0472">Membrane</keyword>
<keyword evidence="1" id="KW-0812">Transmembrane</keyword>
<organism evidence="2 3">
    <name type="scientific">Cryptolaemus montrouzieri</name>
    <dbReference type="NCBI Taxonomy" id="559131"/>
    <lineage>
        <taxon>Eukaryota</taxon>
        <taxon>Metazoa</taxon>
        <taxon>Ecdysozoa</taxon>
        <taxon>Arthropoda</taxon>
        <taxon>Hexapoda</taxon>
        <taxon>Insecta</taxon>
        <taxon>Pterygota</taxon>
        <taxon>Neoptera</taxon>
        <taxon>Endopterygota</taxon>
        <taxon>Coleoptera</taxon>
        <taxon>Polyphaga</taxon>
        <taxon>Cucujiformia</taxon>
        <taxon>Coccinelloidea</taxon>
        <taxon>Coccinellidae</taxon>
        <taxon>Scymninae</taxon>
        <taxon>Scymnini</taxon>
        <taxon>Cryptolaemus</taxon>
    </lineage>
</organism>